<dbReference type="EC" id="3.4.-.-" evidence="6"/>
<keyword evidence="4" id="KW-0720">Serine protease</keyword>
<dbReference type="EMBL" id="CP158367">
    <property type="protein sequence ID" value="XBX74866.1"/>
    <property type="molecule type" value="Genomic_DNA"/>
</dbReference>
<evidence type="ECO:0000259" key="5">
    <source>
        <dbReference type="Pfam" id="PF00326"/>
    </source>
</evidence>
<dbReference type="GO" id="GO:0004252">
    <property type="term" value="F:serine-type endopeptidase activity"/>
    <property type="evidence" value="ECO:0007669"/>
    <property type="project" value="TreeGrafter"/>
</dbReference>
<gene>
    <name evidence="6" type="ORF">PRVXT_002927</name>
</gene>
<dbReference type="PANTHER" id="PTHR42776:SF27">
    <property type="entry name" value="DIPEPTIDYL PEPTIDASE FAMILY MEMBER 6"/>
    <property type="match status" value="1"/>
</dbReference>
<dbReference type="SUPFAM" id="SSF82171">
    <property type="entry name" value="DPP6 N-terminal domain-like"/>
    <property type="match status" value="1"/>
</dbReference>
<name>A0AAU7VLV4_9FIRM</name>
<keyword evidence="2" id="KW-0645">Protease</keyword>
<dbReference type="InterPro" id="IPR001375">
    <property type="entry name" value="Peptidase_S9_cat"/>
</dbReference>
<evidence type="ECO:0000256" key="2">
    <source>
        <dbReference type="ARBA" id="ARBA00022670"/>
    </source>
</evidence>
<dbReference type="Pfam" id="PF00326">
    <property type="entry name" value="Peptidase_S9"/>
    <property type="match status" value="1"/>
</dbReference>
<organism evidence="6">
    <name type="scientific">Proteinivorax tanatarense</name>
    <dbReference type="NCBI Taxonomy" id="1260629"/>
    <lineage>
        <taxon>Bacteria</taxon>
        <taxon>Bacillati</taxon>
        <taxon>Bacillota</taxon>
        <taxon>Clostridia</taxon>
        <taxon>Eubacteriales</taxon>
        <taxon>Proteinivoracaceae</taxon>
        <taxon>Proteinivorax</taxon>
    </lineage>
</organism>
<dbReference type="Gene3D" id="3.40.50.1820">
    <property type="entry name" value="alpha/beta hydrolase"/>
    <property type="match status" value="1"/>
</dbReference>
<evidence type="ECO:0000256" key="1">
    <source>
        <dbReference type="ARBA" id="ARBA00010040"/>
    </source>
</evidence>
<dbReference type="GO" id="GO:0006508">
    <property type="term" value="P:proteolysis"/>
    <property type="evidence" value="ECO:0007669"/>
    <property type="project" value="UniProtKB-KW"/>
</dbReference>
<dbReference type="Gene3D" id="2.120.10.30">
    <property type="entry name" value="TolB, C-terminal domain"/>
    <property type="match status" value="2"/>
</dbReference>
<dbReference type="AlphaFoldDB" id="A0AAU7VLV4"/>
<dbReference type="SUPFAM" id="SSF53474">
    <property type="entry name" value="alpha/beta-Hydrolases"/>
    <property type="match status" value="1"/>
</dbReference>
<evidence type="ECO:0000256" key="3">
    <source>
        <dbReference type="ARBA" id="ARBA00022801"/>
    </source>
</evidence>
<protein>
    <submittedName>
        <fullName evidence="6">S9 family peptidase</fullName>
        <ecNumber evidence="6">3.4.-.-</ecNumber>
    </submittedName>
</protein>
<feature type="domain" description="Peptidase S9 prolyl oligopeptidase catalytic" evidence="5">
    <location>
        <begin position="474"/>
        <end position="679"/>
    </location>
</feature>
<evidence type="ECO:0000256" key="4">
    <source>
        <dbReference type="ARBA" id="ARBA00022825"/>
    </source>
</evidence>
<reference evidence="6" key="1">
    <citation type="journal article" date="2013" name="Extremophiles">
        <title>Proteinivorax tanatarense gen. nov., sp. nov., an anaerobic, haloalkaliphilic, proteolytic bacterium isolated from a decaying algal bloom, and proposal of Proteinivoraceae fam. nov.</title>
        <authorList>
            <person name="Kevbrin V."/>
            <person name="Boltyanskaya Y."/>
            <person name="Zhilina T."/>
            <person name="Kolganova T."/>
            <person name="Lavrentjeva E."/>
            <person name="Kuznetsov B."/>
        </authorList>
    </citation>
    <scope>NUCLEOTIDE SEQUENCE</scope>
    <source>
        <strain evidence="6">Z-910T</strain>
    </source>
</reference>
<accession>A0AAU7VLV4</accession>
<keyword evidence="3 6" id="KW-0378">Hydrolase</keyword>
<proteinExistence type="inferred from homology"/>
<dbReference type="InterPro" id="IPR011659">
    <property type="entry name" value="WD40"/>
</dbReference>
<evidence type="ECO:0000313" key="6">
    <source>
        <dbReference type="EMBL" id="XBX74866.1"/>
    </source>
</evidence>
<dbReference type="Pfam" id="PF07676">
    <property type="entry name" value="PD40"/>
    <property type="match status" value="1"/>
</dbReference>
<dbReference type="FunFam" id="3.40.50.1820:FF:000028">
    <property type="entry name" value="S9 family peptidase"/>
    <property type="match status" value="1"/>
</dbReference>
<sequence length="681" mass="77458">MKRNIKAEDFYRLKSISNMDIAKDDSKVVFVEEKLNKEKDKKFSNIFITNLCNERTSQLTFSGKDRSPTFSPDGSKIAFISTRDKKSQVWILPLDGGEAWPIKTKESVNGPLIWTQDGKRILYTADVFSNHREKWTPYPGAPKYDSERLMTIADKSHCDKKEDKKKKENAVKVITRFSYKRDGLGYFGDTRSQVFITDVPEFYEPDAEDKGEQITYGDFDHNGPTLSPCGNYIIVSARRTEQADLEQKTDLWLWSLDKKEGYKIYDAPGPTYSPSWSPCGSYVGFSGHDNKEGASTSAHLWVINVKKFITELKQGNPTPITCNKAQNVMSQLDRMAVGAKGWQNDKLIFQMLDRGAGAIYGVTPFKEPSPIIADRKKSISNLKVGKDKLIYSYTTPTKPTELYVYNGEEKQFTNFNTEFSSEIDIGKWEEFTYKSYDNTDINGWIIYPPKFNKEKKYPMALLIHGGPHGAYGPSFMFLGQTLAAQGYVILYTNPRGSESYGQQFACVIDKNWGEKDYADVMAGVDALLKRGFIDKEKMVAHGWSYGGYLACWISTQTDRFKAICAGASVTNMLSGYGTSDITLADEYEYGGTPWEDYDHLIKHSPIGHVKNVSTPVMLMHGENDLRVSVAQTEEFYIALKRLGKEAIMIRYPDEFHGPTKPIHRLDILERLISWFNYYCEN</sequence>
<reference evidence="6" key="2">
    <citation type="submission" date="2024-06" db="EMBL/GenBank/DDBJ databases">
        <authorList>
            <person name="Petrova K.O."/>
            <person name="Toshchakov S.V."/>
            <person name="Boltjanskaja Y.V."/>
            <person name="Kevbrin V."/>
        </authorList>
    </citation>
    <scope>NUCLEOTIDE SEQUENCE</scope>
    <source>
        <strain evidence="6">Z-910T</strain>
    </source>
</reference>
<comment type="similarity">
    <text evidence="1">Belongs to the peptidase S9C family.</text>
</comment>
<dbReference type="InterPro" id="IPR029058">
    <property type="entry name" value="AB_hydrolase_fold"/>
</dbReference>
<dbReference type="InterPro" id="IPR011042">
    <property type="entry name" value="6-blade_b-propeller_TolB-like"/>
</dbReference>
<dbReference type="PANTHER" id="PTHR42776">
    <property type="entry name" value="SERINE PEPTIDASE S9 FAMILY MEMBER"/>
    <property type="match status" value="1"/>
</dbReference>
<dbReference type="RefSeq" id="WP_350343615.1">
    <property type="nucleotide sequence ID" value="NZ_CP158367.1"/>
</dbReference>